<protein>
    <recommendedName>
        <fullName evidence="3">Nuclease</fullName>
    </recommendedName>
</protein>
<proteinExistence type="predicted"/>
<dbReference type="EMBL" id="JAAGWY010000001">
    <property type="protein sequence ID" value="NEN05423.1"/>
    <property type="molecule type" value="Genomic_DNA"/>
</dbReference>
<evidence type="ECO:0000313" key="1">
    <source>
        <dbReference type="EMBL" id="NEN05423.1"/>
    </source>
</evidence>
<sequence>MTQPLDHSLQDTLLECHDGCAATAPGHGLSLIQERLASATPGKWADAVVVAVSAAGWIEVAVLADDSTHVLWNHADRTGSVSVGDPVAVHSVYDVLAVGGANFNVLRAGAL</sequence>
<evidence type="ECO:0008006" key="3">
    <source>
        <dbReference type="Google" id="ProtNLM"/>
    </source>
</evidence>
<dbReference type="RefSeq" id="WP_163288639.1">
    <property type="nucleotide sequence ID" value="NZ_JAAGWY010000001.1"/>
</dbReference>
<gene>
    <name evidence="1" type="ORF">G3T36_06020</name>
</gene>
<name>A0A6L9XVM0_9MICO</name>
<dbReference type="Proteomes" id="UP000474967">
    <property type="component" value="Unassembled WGS sequence"/>
</dbReference>
<comment type="caution">
    <text evidence="1">The sequence shown here is derived from an EMBL/GenBank/DDBJ whole genome shotgun (WGS) entry which is preliminary data.</text>
</comment>
<evidence type="ECO:0000313" key="2">
    <source>
        <dbReference type="Proteomes" id="UP000474967"/>
    </source>
</evidence>
<organism evidence="1 2">
    <name type="scientific">Leifsonia tongyongensis</name>
    <dbReference type="NCBI Taxonomy" id="1268043"/>
    <lineage>
        <taxon>Bacteria</taxon>
        <taxon>Bacillati</taxon>
        <taxon>Actinomycetota</taxon>
        <taxon>Actinomycetes</taxon>
        <taxon>Micrococcales</taxon>
        <taxon>Microbacteriaceae</taxon>
        <taxon>Leifsonia</taxon>
    </lineage>
</organism>
<keyword evidence="2" id="KW-1185">Reference proteome</keyword>
<dbReference type="AlphaFoldDB" id="A0A6L9XVM0"/>
<accession>A0A6L9XVM0</accession>
<reference evidence="1 2" key="1">
    <citation type="journal article" date="2014" name="J. Microbiol.">
        <title>Diaminobutyricibacter tongyongensis gen. nov., sp. nov. and Homoserinibacter gongjuensis gen. nov., sp. nov. belong to the family Microbacteriaceae.</title>
        <authorList>
            <person name="Kim S.J."/>
            <person name="Ahn J.H."/>
            <person name="Weon H.Y."/>
            <person name="Hamada M."/>
            <person name="Suzuki K."/>
            <person name="Kwon S.W."/>
        </authorList>
    </citation>
    <scope>NUCLEOTIDE SEQUENCE [LARGE SCALE GENOMIC DNA]</scope>
    <source>
        <strain evidence="1 2">NBRC 108724</strain>
    </source>
</reference>